<dbReference type="Proteomes" id="UP000217790">
    <property type="component" value="Unassembled WGS sequence"/>
</dbReference>
<keyword evidence="1" id="KW-0472">Membrane</keyword>
<proteinExistence type="predicted"/>
<protein>
    <submittedName>
        <fullName evidence="2">Uncharacterized protein</fullName>
    </submittedName>
</protein>
<sequence>MRGKCRGWSQLADLGDFIRWERWRTLATTADDDTLSAALLLPVDTAALKKKKKKSKKKATATTVTADSIPQQQQQLDATENINSDATATSLFTFSQAIKEFEEAREGWEDLQEALTRFWRHAYHLGEDDGRFEASREMEKTGYQQGYEAALTKLTADEHRIDGSVEQGGELERMQEDTEAVEEAFRCGKELGLDEGQKTGYYDGLTEGRLELGEMTLEVVAEASSVGRKKGATKEKEYWIGLGPAESGVCRAVRKDLVNVTITVSSASTTALYSTVISVVCTVAPSQNLYNASFFVRLVSPSVNYLISKIPRVMQHARKLVREQPSVKHQRCMDTHFVLDIRGGFVCLEPQARRLKYYKRLGKYHMVTWYSKLSIILIRLEGRYQNRGFLRQLRHYKWETNLVMVWEESLVLNMGTVHPIEDLCPQGSDHHLMTVHPLAWGLLGLLIVVTVFKERLRRNIAAFKSNAGQAGISPTE</sequence>
<name>A0A2H3E996_ARMGA</name>
<accession>A0A2H3E996</accession>
<evidence type="ECO:0000313" key="2">
    <source>
        <dbReference type="EMBL" id="PBK96226.1"/>
    </source>
</evidence>
<gene>
    <name evidence="2" type="ORF">ARMGADRAFT_1028414</name>
</gene>
<reference evidence="3" key="1">
    <citation type="journal article" date="2017" name="Nat. Ecol. Evol.">
        <title>Genome expansion and lineage-specific genetic innovations in the forest pathogenic fungi Armillaria.</title>
        <authorList>
            <person name="Sipos G."/>
            <person name="Prasanna A.N."/>
            <person name="Walter M.C."/>
            <person name="O'Connor E."/>
            <person name="Balint B."/>
            <person name="Krizsan K."/>
            <person name="Kiss B."/>
            <person name="Hess J."/>
            <person name="Varga T."/>
            <person name="Slot J."/>
            <person name="Riley R."/>
            <person name="Boka B."/>
            <person name="Rigling D."/>
            <person name="Barry K."/>
            <person name="Lee J."/>
            <person name="Mihaltcheva S."/>
            <person name="LaButti K."/>
            <person name="Lipzen A."/>
            <person name="Waldron R."/>
            <person name="Moloney N.M."/>
            <person name="Sperisen C."/>
            <person name="Kredics L."/>
            <person name="Vagvoelgyi C."/>
            <person name="Patrignani A."/>
            <person name="Fitzpatrick D."/>
            <person name="Nagy I."/>
            <person name="Doyle S."/>
            <person name="Anderson J.B."/>
            <person name="Grigoriev I.V."/>
            <person name="Gueldener U."/>
            <person name="Muensterkoetter M."/>
            <person name="Nagy L.G."/>
        </authorList>
    </citation>
    <scope>NUCLEOTIDE SEQUENCE [LARGE SCALE GENOMIC DNA]</scope>
    <source>
        <strain evidence="3">Ar21-2</strain>
    </source>
</reference>
<evidence type="ECO:0000313" key="3">
    <source>
        <dbReference type="Proteomes" id="UP000217790"/>
    </source>
</evidence>
<evidence type="ECO:0000256" key="1">
    <source>
        <dbReference type="SAM" id="Phobius"/>
    </source>
</evidence>
<dbReference type="AlphaFoldDB" id="A0A2H3E996"/>
<keyword evidence="3" id="KW-1185">Reference proteome</keyword>
<keyword evidence="1" id="KW-0812">Transmembrane</keyword>
<dbReference type="STRING" id="47427.A0A2H3E996"/>
<organism evidence="2 3">
    <name type="scientific">Armillaria gallica</name>
    <name type="common">Bulbous honey fungus</name>
    <name type="synonym">Armillaria bulbosa</name>
    <dbReference type="NCBI Taxonomy" id="47427"/>
    <lineage>
        <taxon>Eukaryota</taxon>
        <taxon>Fungi</taxon>
        <taxon>Dikarya</taxon>
        <taxon>Basidiomycota</taxon>
        <taxon>Agaricomycotina</taxon>
        <taxon>Agaricomycetes</taxon>
        <taxon>Agaricomycetidae</taxon>
        <taxon>Agaricales</taxon>
        <taxon>Marasmiineae</taxon>
        <taxon>Physalacriaceae</taxon>
        <taxon>Armillaria</taxon>
    </lineage>
</organism>
<dbReference type="OrthoDB" id="3005973at2759"/>
<feature type="transmembrane region" description="Helical" evidence="1">
    <location>
        <begin position="432"/>
        <end position="452"/>
    </location>
</feature>
<keyword evidence="1" id="KW-1133">Transmembrane helix</keyword>
<dbReference type="EMBL" id="KZ293651">
    <property type="protein sequence ID" value="PBK96226.1"/>
    <property type="molecule type" value="Genomic_DNA"/>
</dbReference>
<dbReference type="InParanoid" id="A0A2H3E996"/>